<dbReference type="EMBL" id="UAPV01000001">
    <property type="protein sequence ID" value="SPT69673.1"/>
    <property type="molecule type" value="Genomic_DNA"/>
</dbReference>
<evidence type="ECO:0000256" key="7">
    <source>
        <dbReference type="SAM" id="SignalP"/>
    </source>
</evidence>
<dbReference type="OrthoDB" id="9814548at2"/>
<accession>A0A2X0V729</accession>
<evidence type="ECO:0000256" key="5">
    <source>
        <dbReference type="PROSITE-ProRule" id="PRU00277"/>
    </source>
</evidence>
<evidence type="ECO:0000313" key="10">
    <source>
        <dbReference type="Proteomes" id="UP000250086"/>
    </source>
</evidence>
<proteinExistence type="inferred from homology"/>
<dbReference type="PANTHER" id="PTHR43811">
    <property type="entry name" value="FKBP-TYPE PEPTIDYL-PROLYL CIS-TRANS ISOMERASE FKPA"/>
    <property type="match status" value="1"/>
</dbReference>
<gene>
    <name evidence="9" type="primary">fkpA</name>
    <name evidence="9" type="ORF">NCTC13093_01052</name>
</gene>
<dbReference type="EC" id="5.2.1.8" evidence="6"/>
<dbReference type="PROSITE" id="PS51257">
    <property type="entry name" value="PROKAR_LIPOPROTEIN"/>
    <property type="match status" value="1"/>
</dbReference>
<feature type="chain" id="PRO_5015957497" description="Peptidyl-prolyl cis-trans isomerase" evidence="7">
    <location>
        <begin position="23"/>
        <end position="254"/>
    </location>
</feature>
<comment type="catalytic activity">
    <reaction evidence="1 5 6">
        <text>[protein]-peptidylproline (omega=180) = [protein]-peptidylproline (omega=0)</text>
        <dbReference type="Rhea" id="RHEA:16237"/>
        <dbReference type="Rhea" id="RHEA-COMP:10747"/>
        <dbReference type="Rhea" id="RHEA-COMP:10748"/>
        <dbReference type="ChEBI" id="CHEBI:83833"/>
        <dbReference type="ChEBI" id="CHEBI:83834"/>
        <dbReference type="EC" id="5.2.1.8"/>
    </reaction>
</comment>
<dbReference type="InterPro" id="IPR046357">
    <property type="entry name" value="PPIase_dom_sf"/>
</dbReference>
<dbReference type="InterPro" id="IPR036944">
    <property type="entry name" value="PPIase_FKBP_N_sf"/>
</dbReference>
<name>A0A2X0V729_9GAMM</name>
<feature type="domain" description="PPIase FKBP-type" evidence="8">
    <location>
        <begin position="158"/>
        <end position="241"/>
    </location>
</feature>
<protein>
    <recommendedName>
        <fullName evidence="6">Peptidyl-prolyl cis-trans isomerase</fullName>
        <ecNumber evidence="6">5.2.1.8</ecNumber>
    </recommendedName>
</protein>
<keyword evidence="7" id="KW-0732">Signal</keyword>
<evidence type="ECO:0000256" key="3">
    <source>
        <dbReference type="ARBA" id="ARBA00023110"/>
    </source>
</evidence>
<keyword evidence="3 5" id="KW-0697">Rotamase</keyword>
<dbReference type="GO" id="GO:0006457">
    <property type="term" value="P:protein folding"/>
    <property type="evidence" value="ECO:0007669"/>
    <property type="project" value="InterPro"/>
</dbReference>
<feature type="signal peptide" evidence="7">
    <location>
        <begin position="1"/>
        <end position="22"/>
    </location>
</feature>
<dbReference type="PANTHER" id="PTHR43811:SF19">
    <property type="entry name" value="39 KDA FK506-BINDING NUCLEAR PROTEIN"/>
    <property type="match status" value="1"/>
</dbReference>
<dbReference type="GO" id="GO:0003755">
    <property type="term" value="F:peptidyl-prolyl cis-trans isomerase activity"/>
    <property type="evidence" value="ECO:0007669"/>
    <property type="project" value="UniProtKB-UniRule"/>
</dbReference>
<evidence type="ECO:0000259" key="8">
    <source>
        <dbReference type="PROSITE" id="PS50059"/>
    </source>
</evidence>
<dbReference type="Pfam" id="PF00254">
    <property type="entry name" value="FKBP_C"/>
    <property type="match status" value="1"/>
</dbReference>
<organism evidence="9 10">
    <name type="scientific">Anaerobiospirillum thomasii</name>
    <dbReference type="NCBI Taxonomy" id="179995"/>
    <lineage>
        <taxon>Bacteria</taxon>
        <taxon>Pseudomonadati</taxon>
        <taxon>Pseudomonadota</taxon>
        <taxon>Gammaproteobacteria</taxon>
        <taxon>Aeromonadales</taxon>
        <taxon>Succinivibrionaceae</taxon>
        <taxon>Anaerobiospirillum</taxon>
    </lineage>
</organism>
<evidence type="ECO:0000256" key="2">
    <source>
        <dbReference type="ARBA" id="ARBA00006577"/>
    </source>
</evidence>
<keyword evidence="10" id="KW-1185">Reference proteome</keyword>
<dbReference type="AlphaFoldDB" id="A0A2X0V729"/>
<evidence type="ECO:0000256" key="4">
    <source>
        <dbReference type="ARBA" id="ARBA00023235"/>
    </source>
</evidence>
<dbReference type="Gene3D" id="3.10.50.40">
    <property type="match status" value="1"/>
</dbReference>
<evidence type="ECO:0000256" key="6">
    <source>
        <dbReference type="RuleBase" id="RU003915"/>
    </source>
</evidence>
<comment type="similarity">
    <text evidence="2 6">Belongs to the FKBP-type PPIase family.</text>
</comment>
<dbReference type="InterPro" id="IPR001179">
    <property type="entry name" value="PPIase_FKBP_dom"/>
</dbReference>
<dbReference type="PROSITE" id="PS50059">
    <property type="entry name" value="FKBP_PPIASE"/>
    <property type="match status" value="1"/>
</dbReference>
<reference evidence="9 10" key="1">
    <citation type="submission" date="2018-06" db="EMBL/GenBank/DDBJ databases">
        <authorList>
            <consortium name="Pathogen Informatics"/>
            <person name="Doyle S."/>
        </authorList>
    </citation>
    <scope>NUCLEOTIDE SEQUENCE [LARGE SCALE GENOMIC DNA]</scope>
    <source>
        <strain evidence="9 10">NCTC13093</strain>
    </source>
</reference>
<dbReference type="Gene3D" id="1.10.287.460">
    <property type="entry name" value="Peptidyl-prolyl cis-trans isomerase, FKBP-type, N-terminal domain"/>
    <property type="match status" value="1"/>
</dbReference>
<dbReference type="RefSeq" id="WP_113743828.1">
    <property type="nucleotide sequence ID" value="NZ_UAPU01000007.1"/>
</dbReference>
<evidence type="ECO:0000313" key="9">
    <source>
        <dbReference type="EMBL" id="SPT69673.1"/>
    </source>
</evidence>
<dbReference type="Pfam" id="PF01346">
    <property type="entry name" value="FKBP_N"/>
    <property type="match status" value="1"/>
</dbReference>
<sequence length="254" mass="26855">MNTKLVKSFSIGLIAASVMALSACGEKKVEFDAAKADFDQKASYAIGAVLGTQLSQVQATQGEFLGKVDTQLILAGFTDALNKKTVMTEQDLQTTLASLEQKVAEGMQAKALKESQDNLKKGEDFLAANAKKDGVKVTKSGLQYKVVKQGEGPTAKAGDVISVIYKGTTIDGTVFDEQKEPVDFTLDNMIPGWIEALQLMNKGSVYELAIPAKLAYGESNAGGVIKPNSVLLFTVTLVDVKSPAAAAAPSNDNK</sequence>
<dbReference type="SUPFAM" id="SSF54534">
    <property type="entry name" value="FKBP-like"/>
    <property type="match status" value="1"/>
</dbReference>
<keyword evidence="4 5" id="KW-0413">Isomerase</keyword>
<dbReference type="InterPro" id="IPR000774">
    <property type="entry name" value="PPIase_FKBP_N"/>
</dbReference>
<dbReference type="Proteomes" id="UP000250086">
    <property type="component" value="Unassembled WGS sequence"/>
</dbReference>
<evidence type="ECO:0000256" key="1">
    <source>
        <dbReference type="ARBA" id="ARBA00000971"/>
    </source>
</evidence>